<dbReference type="Proteomes" id="UP001596353">
    <property type="component" value="Unassembled WGS sequence"/>
</dbReference>
<proteinExistence type="predicted"/>
<sequence>MLDFFFAILAAGAHGAGEAAPMPRETAVAEAAAPAAPVAPAAPPASVSVGQGSVVIGQGTLLEGVPATPAPATAPVAAAPAPAQTPFNMAVVPAGLVAEPQTPSGKFTTAGEIKPILNATKGNWVAVRQYGGKDLLYITHLWSWRCGLSAIAISVNGEAMQNWPLPPCHLEYATPNAILEEDGLPYLSLREGAVESITIQIVYDDLSMDMASFDRSAVLIP</sequence>
<dbReference type="EMBL" id="JBHSWG010000001">
    <property type="protein sequence ID" value="MFC6760258.1"/>
    <property type="molecule type" value="Genomic_DNA"/>
</dbReference>
<evidence type="ECO:0000313" key="2">
    <source>
        <dbReference type="Proteomes" id="UP001596353"/>
    </source>
</evidence>
<gene>
    <name evidence="1" type="ORF">ACFQFQ_13405</name>
</gene>
<accession>A0ABW2B4E3</accession>
<protein>
    <submittedName>
        <fullName evidence="1">Uncharacterized protein</fullName>
    </submittedName>
</protein>
<comment type="caution">
    <text evidence="1">The sequence shown here is derived from an EMBL/GenBank/DDBJ whole genome shotgun (WGS) entry which is preliminary data.</text>
</comment>
<reference evidence="2" key="1">
    <citation type="journal article" date="2019" name="Int. J. Syst. Evol. Microbiol.">
        <title>The Global Catalogue of Microorganisms (GCM) 10K type strain sequencing project: providing services to taxonomists for standard genome sequencing and annotation.</title>
        <authorList>
            <consortium name="The Broad Institute Genomics Platform"/>
            <consortium name="The Broad Institute Genome Sequencing Center for Infectious Disease"/>
            <person name="Wu L."/>
            <person name="Ma J."/>
        </authorList>
    </citation>
    <scope>NUCLEOTIDE SEQUENCE [LARGE SCALE GENOMIC DNA]</scope>
    <source>
        <strain evidence="2">CCUG 66188</strain>
    </source>
</reference>
<keyword evidence="2" id="KW-1185">Reference proteome</keyword>
<organism evidence="1 2">
    <name type="scientific">Sulfitobacter porphyrae</name>
    <dbReference type="NCBI Taxonomy" id="1246864"/>
    <lineage>
        <taxon>Bacteria</taxon>
        <taxon>Pseudomonadati</taxon>
        <taxon>Pseudomonadota</taxon>
        <taxon>Alphaproteobacteria</taxon>
        <taxon>Rhodobacterales</taxon>
        <taxon>Roseobacteraceae</taxon>
        <taxon>Sulfitobacter</taxon>
    </lineage>
</organism>
<evidence type="ECO:0000313" key="1">
    <source>
        <dbReference type="EMBL" id="MFC6760258.1"/>
    </source>
</evidence>
<name>A0ABW2B4E3_9RHOB</name>